<keyword evidence="2" id="KW-0963">Cytoplasm</keyword>
<reference evidence="6 7" key="2">
    <citation type="submission" date="2018-11" db="EMBL/GenBank/DDBJ databases">
        <authorList>
            <consortium name="Pathogen Informatics"/>
        </authorList>
    </citation>
    <scope>NUCLEOTIDE SEQUENCE [LARGE SCALE GENOMIC DNA]</scope>
</reference>
<keyword evidence="7" id="KW-1185">Reference proteome</keyword>
<keyword evidence="3" id="KW-0540">Nuclease</keyword>
<protein>
    <submittedName>
        <fullName evidence="8">Endonuclease V</fullName>
    </submittedName>
</protein>
<dbReference type="OrthoDB" id="20018at2759"/>
<dbReference type="WBParaSite" id="HNAJ_0000458701-mRNA-1">
    <property type="protein sequence ID" value="HNAJ_0000458701-mRNA-1"/>
    <property type="gene ID" value="HNAJ_0000458701"/>
</dbReference>
<evidence type="ECO:0000313" key="7">
    <source>
        <dbReference type="Proteomes" id="UP000278807"/>
    </source>
</evidence>
<dbReference type="GO" id="GO:0016891">
    <property type="term" value="F:RNA endonuclease activity producing 5'-phosphomonoesters, hydrolytic mechanism"/>
    <property type="evidence" value="ECO:0007669"/>
    <property type="project" value="TreeGrafter"/>
</dbReference>
<evidence type="ECO:0000256" key="1">
    <source>
        <dbReference type="ARBA" id="ARBA00004496"/>
    </source>
</evidence>
<gene>
    <name evidence="6" type="ORF">HNAJ_LOCUS4585</name>
</gene>
<evidence type="ECO:0000313" key="8">
    <source>
        <dbReference type="WBParaSite" id="HNAJ_0000458701-mRNA-1"/>
    </source>
</evidence>
<evidence type="ECO:0000256" key="2">
    <source>
        <dbReference type="ARBA" id="ARBA00022490"/>
    </source>
</evidence>
<dbReference type="Proteomes" id="UP000278807">
    <property type="component" value="Unassembled WGS sequence"/>
</dbReference>
<evidence type="ECO:0000256" key="3">
    <source>
        <dbReference type="ARBA" id="ARBA00022722"/>
    </source>
</evidence>
<keyword evidence="5" id="KW-0378">Hydrolase</keyword>
<name>A0A0R3TBZ8_RODNA</name>
<dbReference type="PANTHER" id="PTHR28511">
    <property type="entry name" value="ENDONUCLEASE V"/>
    <property type="match status" value="1"/>
</dbReference>
<dbReference type="GO" id="GO:0006281">
    <property type="term" value="P:DNA repair"/>
    <property type="evidence" value="ECO:0007669"/>
    <property type="project" value="InterPro"/>
</dbReference>
<dbReference type="Pfam" id="PF04493">
    <property type="entry name" value="Endonuclease_5"/>
    <property type="match status" value="1"/>
</dbReference>
<sequence>MAFRIQRLREGWTREQLELREHSIIEDKDIILEKLSNGTLLVGGLDISYSGIDSTAFVGVSVVTIGNPSLNKQCETLIVDTFKVEIKGFYVPGFLAFREVPAYIEAIEAFKTKYPDGPTPDIWMVDCNGTLHPR</sequence>
<evidence type="ECO:0000256" key="4">
    <source>
        <dbReference type="ARBA" id="ARBA00022759"/>
    </source>
</evidence>
<dbReference type="GO" id="GO:0003727">
    <property type="term" value="F:single-stranded RNA binding"/>
    <property type="evidence" value="ECO:0007669"/>
    <property type="project" value="TreeGrafter"/>
</dbReference>
<dbReference type="InterPro" id="IPR007581">
    <property type="entry name" value="Endonuclease-V"/>
</dbReference>
<evidence type="ECO:0000313" key="6">
    <source>
        <dbReference type="EMBL" id="VDO00445.1"/>
    </source>
</evidence>
<dbReference type="PANTHER" id="PTHR28511:SF1">
    <property type="entry name" value="ENDONUCLEASE V"/>
    <property type="match status" value="1"/>
</dbReference>
<accession>A0A0R3TBZ8</accession>
<keyword evidence="4" id="KW-0255">Endonuclease</keyword>
<reference evidence="8" key="1">
    <citation type="submission" date="2017-02" db="UniProtKB">
        <authorList>
            <consortium name="WormBaseParasite"/>
        </authorList>
    </citation>
    <scope>IDENTIFICATION</scope>
</reference>
<dbReference type="GO" id="GO:0005730">
    <property type="term" value="C:nucleolus"/>
    <property type="evidence" value="ECO:0007669"/>
    <property type="project" value="TreeGrafter"/>
</dbReference>
<dbReference type="GO" id="GO:0005737">
    <property type="term" value="C:cytoplasm"/>
    <property type="evidence" value="ECO:0007669"/>
    <property type="project" value="UniProtKB-SubCell"/>
</dbReference>
<dbReference type="Gene3D" id="3.30.2170.10">
    <property type="entry name" value="archaeoglobus fulgidus dsm 4304 superfamily"/>
    <property type="match status" value="1"/>
</dbReference>
<dbReference type="EMBL" id="UZAE01003336">
    <property type="protein sequence ID" value="VDO00445.1"/>
    <property type="molecule type" value="Genomic_DNA"/>
</dbReference>
<dbReference type="STRING" id="102285.A0A0R3TBZ8"/>
<comment type="subcellular location">
    <subcellularLocation>
        <location evidence="1">Cytoplasm</location>
    </subcellularLocation>
</comment>
<dbReference type="AlphaFoldDB" id="A0A0R3TBZ8"/>
<proteinExistence type="predicted"/>
<organism evidence="8">
    <name type="scientific">Rodentolepis nana</name>
    <name type="common">Dwarf tapeworm</name>
    <name type="synonym">Hymenolepis nana</name>
    <dbReference type="NCBI Taxonomy" id="102285"/>
    <lineage>
        <taxon>Eukaryota</taxon>
        <taxon>Metazoa</taxon>
        <taxon>Spiralia</taxon>
        <taxon>Lophotrochozoa</taxon>
        <taxon>Platyhelminthes</taxon>
        <taxon>Cestoda</taxon>
        <taxon>Eucestoda</taxon>
        <taxon>Cyclophyllidea</taxon>
        <taxon>Hymenolepididae</taxon>
        <taxon>Rodentolepis</taxon>
    </lineage>
</organism>
<evidence type="ECO:0000256" key="5">
    <source>
        <dbReference type="ARBA" id="ARBA00022801"/>
    </source>
</evidence>